<accession>A0A081NFC6</accession>
<dbReference type="Proteomes" id="UP000028073">
    <property type="component" value="Unassembled WGS sequence"/>
</dbReference>
<dbReference type="RefSeq" id="WP_034837080.1">
    <property type="nucleotide sequence ID" value="NZ_JOKH01000003.1"/>
</dbReference>
<keyword evidence="2" id="KW-1185">Reference proteome</keyword>
<proteinExistence type="predicted"/>
<dbReference type="EMBL" id="JOKH01000003">
    <property type="protein sequence ID" value="KEQ17149.1"/>
    <property type="molecule type" value="Genomic_DNA"/>
</dbReference>
<gene>
    <name evidence="1" type="ORF">GZ78_14915</name>
</gene>
<name>A0A081NFC6_9GAMM</name>
<evidence type="ECO:0000313" key="1">
    <source>
        <dbReference type="EMBL" id="KEQ17149.1"/>
    </source>
</evidence>
<evidence type="ECO:0000313" key="2">
    <source>
        <dbReference type="Proteomes" id="UP000028073"/>
    </source>
</evidence>
<dbReference type="STRING" id="1137799.GZ78_14915"/>
<dbReference type="eggNOG" id="ENOG5031AXS">
    <property type="taxonomic scope" value="Bacteria"/>
</dbReference>
<organism evidence="1 2">
    <name type="scientific">Endozoicomonas numazuensis</name>
    <dbReference type="NCBI Taxonomy" id="1137799"/>
    <lineage>
        <taxon>Bacteria</taxon>
        <taxon>Pseudomonadati</taxon>
        <taxon>Pseudomonadota</taxon>
        <taxon>Gammaproteobacteria</taxon>
        <taxon>Oceanospirillales</taxon>
        <taxon>Endozoicomonadaceae</taxon>
        <taxon>Endozoicomonas</taxon>
    </lineage>
</organism>
<sequence>MSSELENIQGMGVAELAARSGEELAKLEKEVERGLSHLAVQKEWLASVIAYKYVFKASQIRAQLQQEFGEISFEDEGVRVLVDLPREVSWDQQKLKAIAQRIQEQGEDPSEFLDVHYSVPQEKFDRWPQEVRRSFEPALQVKPGRCTYQLVGG</sequence>
<comment type="caution">
    <text evidence="1">The sequence shown here is derived from an EMBL/GenBank/DDBJ whole genome shotgun (WGS) entry which is preliminary data.</text>
</comment>
<protein>
    <submittedName>
        <fullName evidence="1">Uncharacterized protein</fullName>
    </submittedName>
</protein>
<reference evidence="1 2" key="1">
    <citation type="submission" date="2014-06" db="EMBL/GenBank/DDBJ databases">
        <title>Whole Genome Sequences of Three Symbiotic Endozoicomonas Bacteria.</title>
        <authorList>
            <person name="Neave M.J."/>
            <person name="Apprill A."/>
            <person name="Voolstra C.R."/>
        </authorList>
    </citation>
    <scope>NUCLEOTIDE SEQUENCE [LARGE SCALE GENOMIC DNA]</scope>
    <source>
        <strain evidence="1 2">DSM 25634</strain>
    </source>
</reference>
<dbReference type="AlphaFoldDB" id="A0A081NFC6"/>
<dbReference type="OrthoDB" id="6058064at2"/>